<evidence type="ECO:0000256" key="1">
    <source>
        <dbReference type="ARBA" id="ARBA00001974"/>
    </source>
</evidence>
<comment type="caution">
    <text evidence="6">The sequence shown here is derived from an EMBL/GenBank/DDBJ whole genome shotgun (WGS) entry which is preliminary data.</text>
</comment>
<dbReference type="SUPFAM" id="SSF56645">
    <property type="entry name" value="Acyl-CoA dehydrogenase NM domain-like"/>
    <property type="match status" value="1"/>
</dbReference>
<dbReference type="PANTHER" id="PTHR43884">
    <property type="entry name" value="ACYL-COA DEHYDROGENASE"/>
    <property type="match status" value="1"/>
</dbReference>
<evidence type="ECO:0000313" key="7">
    <source>
        <dbReference type="Proteomes" id="UP001595075"/>
    </source>
</evidence>
<dbReference type="InterPro" id="IPR046373">
    <property type="entry name" value="Acyl-CoA_Oxase/DH_mid-dom_sf"/>
</dbReference>
<reference evidence="6 7" key="1">
    <citation type="journal article" date="2024" name="Commun. Biol.">
        <title>Comparative genomic analysis of thermophilic fungi reveals convergent evolutionary adaptations and gene losses.</title>
        <authorList>
            <person name="Steindorff A.S."/>
            <person name="Aguilar-Pontes M.V."/>
            <person name="Robinson A.J."/>
            <person name="Andreopoulos B."/>
            <person name="LaButti K."/>
            <person name="Kuo A."/>
            <person name="Mondo S."/>
            <person name="Riley R."/>
            <person name="Otillar R."/>
            <person name="Haridas S."/>
            <person name="Lipzen A."/>
            <person name="Grimwood J."/>
            <person name="Schmutz J."/>
            <person name="Clum A."/>
            <person name="Reid I.D."/>
            <person name="Moisan M.C."/>
            <person name="Butler G."/>
            <person name="Nguyen T.T.M."/>
            <person name="Dewar K."/>
            <person name="Conant G."/>
            <person name="Drula E."/>
            <person name="Henrissat B."/>
            <person name="Hansel C."/>
            <person name="Singer S."/>
            <person name="Hutchinson M.I."/>
            <person name="de Vries R.P."/>
            <person name="Natvig D.O."/>
            <person name="Powell A.J."/>
            <person name="Tsang A."/>
            <person name="Grigoriev I.V."/>
        </authorList>
    </citation>
    <scope>NUCLEOTIDE SEQUENCE [LARGE SCALE GENOMIC DNA]</scope>
    <source>
        <strain evidence="6 7">CBS 494.80</strain>
    </source>
</reference>
<dbReference type="Proteomes" id="UP001595075">
    <property type="component" value="Unassembled WGS sequence"/>
</dbReference>
<name>A0ABR4C7N3_9HELO</name>
<dbReference type="CDD" id="cd00567">
    <property type="entry name" value="ACAD"/>
    <property type="match status" value="1"/>
</dbReference>
<evidence type="ECO:0000259" key="5">
    <source>
        <dbReference type="Pfam" id="PF00441"/>
    </source>
</evidence>
<feature type="domain" description="Acyl-CoA dehydrogenase/oxidase C-terminal" evidence="5">
    <location>
        <begin position="238"/>
        <end position="378"/>
    </location>
</feature>
<dbReference type="InterPro" id="IPR009075">
    <property type="entry name" value="AcylCo_DH/oxidase_C"/>
</dbReference>
<dbReference type="InterPro" id="IPR037069">
    <property type="entry name" value="AcylCoA_DH/ox_N_sf"/>
</dbReference>
<evidence type="ECO:0000256" key="4">
    <source>
        <dbReference type="ARBA" id="ARBA00022827"/>
    </source>
</evidence>
<comment type="similarity">
    <text evidence="2">Belongs to the acyl-CoA dehydrogenase family.</text>
</comment>
<keyword evidence="4" id="KW-0274">FAD</keyword>
<dbReference type="InterPro" id="IPR009100">
    <property type="entry name" value="AcylCoA_DH/oxidase_NM_dom_sf"/>
</dbReference>
<proteinExistence type="inferred from homology"/>
<evidence type="ECO:0000256" key="3">
    <source>
        <dbReference type="ARBA" id="ARBA00022630"/>
    </source>
</evidence>
<dbReference type="Gene3D" id="1.10.540.10">
    <property type="entry name" value="Acyl-CoA dehydrogenase/oxidase, N-terminal domain"/>
    <property type="match status" value="1"/>
</dbReference>
<dbReference type="PANTHER" id="PTHR43884:SF12">
    <property type="entry name" value="ISOVALERYL-COA DEHYDROGENASE, MITOCHONDRIAL-RELATED"/>
    <property type="match status" value="1"/>
</dbReference>
<sequence length="404" mass="43387">MVDFALSPSERATLTAAHTFASTHLTPLHAQYSLLPSHSARFQSLQPTYANAVLSGLIKAQIPTPLGGTSTGLLEAALLVEELTAEEFKEFLDPFLTGEGSPLASLVFTEPGGVANWLEEGAPGLQTTAHLDPNDDSTWILNGEKAWATNSAGWDFKGAALQCIVCRCTNADIPSDAAPSARIMILMVRREDLEKPENHGAFEVLKHQQVAGWTAVSGPHVKYTNLRVPAKNLLCAPGTGAALVQMSFEASACLVGAMATGIQRAIFDAALAFSKSTRGGKVPIGHHQSVADLLIDIKMRTETSRYLTWKAATKLHSDLPNYGNCRELALEAKVYCSDAAVKSAVDAVNLVGVSAYDLALPFTDLLNDAMVLPIFDGGNVGIRRRALQSLFMEEDYKPWATCYD</sequence>
<keyword evidence="7" id="KW-1185">Reference proteome</keyword>
<dbReference type="Gene3D" id="1.20.140.10">
    <property type="entry name" value="Butyryl-CoA Dehydrogenase, subunit A, domain 3"/>
    <property type="match status" value="1"/>
</dbReference>
<comment type="cofactor">
    <cofactor evidence="1">
        <name>FAD</name>
        <dbReference type="ChEBI" id="CHEBI:57692"/>
    </cofactor>
</comment>
<gene>
    <name evidence="6" type="ORF">VTL71DRAFT_3564</name>
</gene>
<accession>A0ABR4C7N3</accession>
<organism evidence="6 7">
    <name type="scientific">Oculimacula yallundae</name>
    <dbReference type="NCBI Taxonomy" id="86028"/>
    <lineage>
        <taxon>Eukaryota</taxon>
        <taxon>Fungi</taxon>
        <taxon>Dikarya</taxon>
        <taxon>Ascomycota</taxon>
        <taxon>Pezizomycotina</taxon>
        <taxon>Leotiomycetes</taxon>
        <taxon>Helotiales</taxon>
        <taxon>Ploettnerulaceae</taxon>
        <taxon>Oculimacula</taxon>
    </lineage>
</organism>
<keyword evidence="3" id="KW-0285">Flavoprotein</keyword>
<protein>
    <recommendedName>
        <fullName evidence="5">Acyl-CoA dehydrogenase/oxidase C-terminal domain-containing protein</fullName>
    </recommendedName>
</protein>
<dbReference type="SUPFAM" id="SSF47203">
    <property type="entry name" value="Acyl-CoA dehydrogenase C-terminal domain-like"/>
    <property type="match status" value="1"/>
</dbReference>
<dbReference type="Gene3D" id="2.40.110.10">
    <property type="entry name" value="Butyryl-CoA Dehydrogenase, subunit A, domain 2"/>
    <property type="match status" value="1"/>
</dbReference>
<dbReference type="InterPro" id="IPR036250">
    <property type="entry name" value="AcylCo_DH-like_C"/>
</dbReference>
<evidence type="ECO:0000313" key="6">
    <source>
        <dbReference type="EMBL" id="KAL2065894.1"/>
    </source>
</evidence>
<dbReference type="EMBL" id="JAZHXI010000012">
    <property type="protein sequence ID" value="KAL2065894.1"/>
    <property type="molecule type" value="Genomic_DNA"/>
</dbReference>
<dbReference type="Pfam" id="PF00441">
    <property type="entry name" value="Acyl-CoA_dh_1"/>
    <property type="match status" value="1"/>
</dbReference>
<evidence type="ECO:0000256" key="2">
    <source>
        <dbReference type="ARBA" id="ARBA00009347"/>
    </source>
</evidence>